<organism evidence="1">
    <name type="scientific">uncultured bacterium</name>
    <name type="common">gcode 4</name>
    <dbReference type="NCBI Taxonomy" id="1234023"/>
    <lineage>
        <taxon>Bacteria</taxon>
        <taxon>environmental samples</taxon>
    </lineage>
</organism>
<dbReference type="EMBL" id="AMFJ01028860">
    <property type="protein sequence ID" value="EKD44457.1"/>
    <property type="molecule type" value="Genomic_DNA"/>
</dbReference>
<accession>K1Z4H6</accession>
<feature type="non-terminal residue" evidence="1">
    <location>
        <position position="1"/>
    </location>
</feature>
<reference evidence="1" key="1">
    <citation type="journal article" date="2012" name="Science">
        <title>Fermentation, hydrogen, and sulfur metabolism in multiple uncultivated bacterial phyla.</title>
        <authorList>
            <person name="Wrighton K.C."/>
            <person name="Thomas B.C."/>
            <person name="Sharon I."/>
            <person name="Miller C.S."/>
            <person name="Castelle C.J."/>
            <person name="VerBerkmoes N.C."/>
            <person name="Wilkins M.J."/>
            <person name="Hettich R.L."/>
            <person name="Lipton M.S."/>
            <person name="Williams K.H."/>
            <person name="Long P.E."/>
            <person name="Banfield J.F."/>
        </authorList>
    </citation>
    <scope>NUCLEOTIDE SEQUENCE [LARGE SCALE GENOMIC DNA]</scope>
</reference>
<evidence type="ECO:0000313" key="1">
    <source>
        <dbReference type="EMBL" id="EKD44457.1"/>
    </source>
</evidence>
<proteinExistence type="predicted"/>
<comment type="caution">
    <text evidence="1">The sequence shown here is derived from an EMBL/GenBank/DDBJ whole genome shotgun (WGS) entry which is preliminary data.</text>
</comment>
<gene>
    <name evidence="1" type="ORF">ACD_71C00129G0005</name>
</gene>
<name>K1Z4H6_9BACT</name>
<protein>
    <submittedName>
        <fullName evidence="1">Uncharacterized protein</fullName>
    </submittedName>
</protein>
<sequence length="244" mass="30218">YRKYPDCIGYFGTFKLNPLDWSKSNFWGSIESVSHLNLKEKYESINIYESDKFLKWFFDWSISSAFLWSAWMVKREIVEKIWWVPDYWYANNSDYAYIIQIWSEWTILIINKELWINTIHSSNYTRNNNELYKQFVEVNVAYYNYLVPIIRKINLIKEFDNFVVKHLAIWLLWSYLFNLKHSLEEIDRIMDSYDILTTKFPSLKINKNKFLLKLKFLYYFDWKLFRWLYFKIIKKIINLKLKYT</sequence>
<dbReference type="AlphaFoldDB" id="K1Z4H6"/>